<dbReference type="RefSeq" id="WP_009944864.1">
    <property type="nucleotide sequence ID" value="NZ_BAAAGS010000022.1"/>
</dbReference>
<name>A0ABN1D3Z3_SACER</name>
<reference evidence="2 3" key="1">
    <citation type="journal article" date="2019" name="Int. J. Syst. Evol. Microbiol.">
        <title>The Global Catalogue of Microorganisms (GCM) 10K type strain sequencing project: providing services to taxonomists for standard genome sequencing and annotation.</title>
        <authorList>
            <consortium name="The Broad Institute Genomics Platform"/>
            <consortium name="The Broad Institute Genome Sequencing Center for Infectious Disease"/>
            <person name="Wu L."/>
            <person name="Ma J."/>
        </authorList>
    </citation>
    <scope>NUCLEOTIDE SEQUENCE [LARGE SCALE GENOMIC DNA]</scope>
    <source>
        <strain evidence="2 3">JCM 10303</strain>
    </source>
</reference>
<dbReference type="EMBL" id="BAAAGS010000022">
    <property type="protein sequence ID" value="GAA0533676.1"/>
    <property type="molecule type" value="Genomic_DNA"/>
</dbReference>
<evidence type="ECO:0000313" key="3">
    <source>
        <dbReference type="Proteomes" id="UP001500729"/>
    </source>
</evidence>
<dbReference type="PROSITE" id="PS51257">
    <property type="entry name" value="PROKAR_LIPOPROTEIN"/>
    <property type="match status" value="1"/>
</dbReference>
<comment type="caution">
    <text evidence="2">The sequence shown here is derived from an EMBL/GenBank/DDBJ whole genome shotgun (WGS) entry which is preliminary data.</text>
</comment>
<gene>
    <name evidence="2" type="ORF">GCM10009533_36020</name>
</gene>
<dbReference type="Proteomes" id="UP001500729">
    <property type="component" value="Unassembled WGS sequence"/>
</dbReference>
<proteinExistence type="predicted"/>
<keyword evidence="3" id="KW-1185">Reference proteome</keyword>
<protein>
    <submittedName>
        <fullName evidence="2">Uncharacterized protein</fullName>
    </submittedName>
</protein>
<accession>A0ABN1D3Z3</accession>
<organism evidence="2 3">
    <name type="scientific">Saccharopolyspora erythraea</name>
    <name type="common">Streptomyces erythraeus</name>
    <dbReference type="NCBI Taxonomy" id="1836"/>
    <lineage>
        <taxon>Bacteria</taxon>
        <taxon>Bacillati</taxon>
        <taxon>Actinomycetota</taxon>
        <taxon>Actinomycetes</taxon>
        <taxon>Pseudonocardiales</taxon>
        <taxon>Pseudonocardiaceae</taxon>
        <taxon>Saccharopolyspora</taxon>
    </lineage>
</organism>
<evidence type="ECO:0000256" key="1">
    <source>
        <dbReference type="SAM" id="MobiDB-lite"/>
    </source>
</evidence>
<evidence type="ECO:0000313" key="2">
    <source>
        <dbReference type="EMBL" id="GAA0533676.1"/>
    </source>
</evidence>
<sequence length="113" mass="12128">MTASKVPVHGVVTVLYACPLTDAQLRDAEVSDLARFVALVHRTTPRKVLGPLEQGLAVLAESGGPSFDRRRYALAQARADAIRALMPAPGRDTSAEPPPVHPVEIEPDAIWPN</sequence>
<feature type="region of interest" description="Disordered" evidence="1">
    <location>
        <begin position="88"/>
        <end position="113"/>
    </location>
</feature>